<keyword evidence="6" id="KW-1185">Reference proteome</keyword>
<proteinExistence type="predicted"/>
<evidence type="ECO:0000259" key="3">
    <source>
        <dbReference type="Pfam" id="PF04967"/>
    </source>
</evidence>
<protein>
    <recommendedName>
        <fullName evidence="7">GAF and HTH_10 associated domain-containing protein</fullName>
    </recommendedName>
</protein>
<reference evidence="6" key="1">
    <citation type="submission" date="2016-10" db="EMBL/GenBank/DDBJ databases">
        <authorList>
            <person name="Varghese N."/>
            <person name="Submissions S."/>
        </authorList>
    </citation>
    <scope>NUCLEOTIDE SEQUENCE [LARGE SCALE GENOMIC DNA]</scope>
    <source>
        <strain evidence="6">B4,CECT 8067,JCM 17497</strain>
    </source>
</reference>
<evidence type="ECO:0000256" key="2">
    <source>
        <dbReference type="ARBA" id="ARBA00023163"/>
    </source>
</evidence>
<dbReference type="Pfam" id="PF15915">
    <property type="entry name" value="BAT"/>
    <property type="match status" value="1"/>
</dbReference>
<dbReference type="STRING" id="1095776.SAMN04515672_1171"/>
<dbReference type="InterPro" id="IPR007050">
    <property type="entry name" value="HTH_bacterioopsin"/>
</dbReference>
<evidence type="ECO:0000256" key="1">
    <source>
        <dbReference type="ARBA" id="ARBA00023015"/>
    </source>
</evidence>
<dbReference type="PANTHER" id="PTHR34236">
    <property type="entry name" value="DIMETHYL SULFOXIDE REDUCTASE TRANSCRIPTIONAL ACTIVATOR"/>
    <property type="match status" value="1"/>
</dbReference>
<keyword evidence="1" id="KW-0805">Transcription regulation</keyword>
<evidence type="ECO:0008006" key="7">
    <source>
        <dbReference type="Google" id="ProtNLM"/>
    </source>
</evidence>
<dbReference type="EMBL" id="FNFE01000001">
    <property type="protein sequence ID" value="SDJ61041.1"/>
    <property type="molecule type" value="Genomic_DNA"/>
</dbReference>
<evidence type="ECO:0000313" key="6">
    <source>
        <dbReference type="Proteomes" id="UP000198882"/>
    </source>
</evidence>
<organism evidence="5 6">
    <name type="scientific">Natronorubrum texcoconense</name>
    <dbReference type="NCBI Taxonomy" id="1095776"/>
    <lineage>
        <taxon>Archaea</taxon>
        <taxon>Methanobacteriati</taxon>
        <taxon>Methanobacteriota</taxon>
        <taxon>Stenosarchaea group</taxon>
        <taxon>Halobacteria</taxon>
        <taxon>Halobacteriales</taxon>
        <taxon>Natrialbaceae</taxon>
        <taxon>Natronorubrum</taxon>
    </lineage>
</organism>
<dbReference type="Proteomes" id="UP000198882">
    <property type="component" value="Unassembled WGS sequence"/>
</dbReference>
<evidence type="ECO:0000259" key="4">
    <source>
        <dbReference type="Pfam" id="PF15915"/>
    </source>
</evidence>
<dbReference type="Pfam" id="PF04967">
    <property type="entry name" value="HTH_10"/>
    <property type="match status" value="1"/>
</dbReference>
<name>A0A1G8V4R9_9EURY</name>
<feature type="domain" description="HTH bat-type" evidence="3">
    <location>
        <begin position="165"/>
        <end position="216"/>
    </location>
</feature>
<dbReference type="InterPro" id="IPR031803">
    <property type="entry name" value="BAT_GAF/HTH-assoc"/>
</dbReference>
<evidence type="ECO:0000313" key="5">
    <source>
        <dbReference type="EMBL" id="SDJ61041.1"/>
    </source>
</evidence>
<sequence>MDVVVAAMSTIAELTIPAEEFALRESLETTDSLGVEIERVVAYDPDYVMPYVWFEGDESTLETLDAALADDPSVDEYELLTDLDDERLYRLNWVDDVTVIIHLLTEEQATILDASVEGTHWRFRVLFPERDSLSSTYDFATEHGLTVDIRKIHQLEDDRQGLYGLTDAQYETLVEALDRGYYQIPRDMDMETLSDELGISHQALSERLRRAHQTLVQEAIDVGTDDER</sequence>
<keyword evidence="2" id="KW-0804">Transcription</keyword>
<dbReference type="PANTHER" id="PTHR34236:SF1">
    <property type="entry name" value="DIMETHYL SULFOXIDE REDUCTASE TRANSCRIPTIONAL ACTIVATOR"/>
    <property type="match status" value="1"/>
</dbReference>
<accession>A0A1G8V4R9</accession>
<gene>
    <name evidence="5" type="ORF">SAMN04515672_1171</name>
</gene>
<dbReference type="AlphaFoldDB" id="A0A1G8V4R9"/>
<feature type="domain" description="Bacterioopsin transcriptional activator GAF and HTH associated" evidence="4">
    <location>
        <begin position="14"/>
        <end position="158"/>
    </location>
</feature>